<dbReference type="EMBL" id="MIKC01000001">
    <property type="protein sequence ID" value="OEG24069.1"/>
    <property type="molecule type" value="Genomic_DNA"/>
</dbReference>
<reference evidence="3" key="1">
    <citation type="submission" date="2016-09" db="EMBL/GenBank/DDBJ databases">
        <authorList>
            <person name="Gulvik C.A."/>
        </authorList>
    </citation>
    <scope>NUCLEOTIDE SEQUENCE [LARGE SCALE GENOMIC DNA]</scope>
    <source>
        <strain evidence="3">LMG 26676</strain>
    </source>
</reference>
<protein>
    <submittedName>
        <fullName evidence="2">Uncharacterized protein</fullName>
    </submittedName>
</protein>
<feature type="transmembrane region" description="Helical" evidence="1">
    <location>
        <begin position="6"/>
        <end position="27"/>
    </location>
</feature>
<evidence type="ECO:0000313" key="2">
    <source>
        <dbReference type="EMBL" id="OEG24069.1"/>
    </source>
</evidence>
<comment type="caution">
    <text evidence="2">The sequence shown here is derived from an EMBL/GenBank/DDBJ whole genome shotgun (WGS) entry which is preliminary data.</text>
</comment>
<evidence type="ECO:0000313" key="3">
    <source>
        <dbReference type="Proteomes" id="UP000094469"/>
    </source>
</evidence>
<dbReference type="Proteomes" id="UP000094469">
    <property type="component" value="Unassembled WGS sequence"/>
</dbReference>
<sequence length="71" mass="8432">MIHPLKSYFCFVKLYVSNGTAFILLTIHKNNTFKNADNKFIELYKKKVIIRTYVPYSDYLVTFLIIISYNT</sequence>
<evidence type="ECO:0000256" key="1">
    <source>
        <dbReference type="SAM" id="Phobius"/>
    </source>
</evidence>
<keyword evidence="1" id="KW-1133">Transmembrane helix</keyword>
<dbReference type="STRING" id="1131292.BCR24_01570"/>
<gene>
    <name evidence="2" type="ORF">BCR24_01570</name>
</gene>
<feature type="transmembrane region" description="Helical" evidence="1">
    <location>
        <begin position="48"/>
        <end position="69"/>
    </location>
</feature>
<dbReference type="AlphaFoldDB" id="A0A1E5HGI2"/>
<organism evidence="2 3">
    <name type="scientific">Enterococcus ureilyticus</name>
    <dbReference type="NCBI Taxonomy" id="1131292"/>
    <lineage>
        <taxon>Bacteria</taxon>
        <taxon>Bacillati</taxon>
        <taxon>Bacillota</taxon>
        <taxon>Bacilli</taxon>
        <taxon>Lactobacillales</taxon>
        <taxon>Enterococcaceae</taxon>
        <taxon>Enterococcus</taxon>
    </lineage>
</organism>
<accession>A0A1E5HGI2</accession>
<name>A0A1E5HGI2_9ENTE</name>
<proteinExistence type="predicted"/>
<keyword evidence="1" id="KW-0812">Transmembrane</keyword>
<keyword evidence="1" id="KW-0472">Membrane</keyword>
<keyword evidence="3" id="KW-1185">Reference proteome</keyword>